<dbReference type="GO" id="GO:0006355">
    <property type="term" value="P:regulation of DNA-templated transcription"/>
    <property type="evidence" value="ECO:0007669"/>
    <property type="project" value="InterPro"/>
</dbReference>
<evidence type="ECO:0000256" key="3">
    <source>
        <dbReference type="ARBA" id="ARBA00029540"/>
    </source>
</evidence>
<dbReference type="PRINTS" id="PR01590">
    <property type="entry name" value="HTHFIS"/>
</dbReference>
<dbReference type="RefSeq" id="WP_121876798.1">
    <property type="nucleotide sequence ID" value="NZ_REFJ01000003.1"/>
</dbReference>
<comment type="similarity">
    <text evidence="1">Belongs to the transcriptional regulatory Fis family.</text>
</comment>
<evidence type="ECO:0000259" key="4">
    <source>
        <dbReference type="Pfam" id="PF02954"/>
    </source>
</evidence>
<dbReference type="InterPro" id="IPR009057">
    <property type="entry name" value="Homeodomain-like_sf"/>
</dbReference>
<dbReference type="PRINTS" id="PR01591">
    <property type="entry name" value="DNABINDNGFIS"/>
</dbReference>
<protein>
    <recommendedName>
        <fullName evidence="3">Putative Fis-like DNA-binding protein</fullName>
    </recommendedName>
</protein>
<dbReference type="Gene3D" id="1.10.10.60">
    <property type="entry name" value="Homeodomain-like"/>
    <property type="match status" value="1"/>
</dbReference>
<evidence type="ECO:0000313" key="6">
    <source>
        <dbReference type="Proteomes" id="UP000267187"/>
    </source>
</evidence>
<dbReference type="PIRSF" id="PIRSF002097">
    <property type="entry name" value="DNA-binding_Fis"/>
    <property type="match status" value="1"/>
</dbReference>
<gene>
    <name evidence="5" type="ORF">DFR27_1479</name>
</gene>
<dbReference type="GO" id="GO:0043565">
    <property type="term" value="F:sequence-specific DNA binding"/>
    <property type="evidence" value="ECO:0007669"/>
    <property type="project" value="InterPro"/>
</dbReference>
<dbReference type="SUPFAM" id="SSF46689">
    <property type="entry name" value="Homeodomain-like"/>
    <property type="match status" value="1"/>
</dbReference>
<name>A0A3M0A6A5_9GAMM</name>
<dbReference type="NCBIfam" id="NF001659">
    <property type="entry name" value="PRK00430.1"/>
    <property type="match status" value="1"/>
</dbReference>
<reference evidence="5 6" key="1">
    <citation type="submission" date="2018-10" db="EMBL/GenBank/DDBJ databases">
        <title>Genomic Encyclopedia of Type Strains, Phase IV (KMG-IV): sequencing the most valuable type-strain genomes for metagenomic binning, comparative biology and taxonomic classification.</title>
        <authorList>
            <person name="Goeker M."/>
        </authorList>
    </citation>
    <scope>NUCLEOTIDE SEQUENCE [LARGE SCALE GENOMIC DNA]</scope>
    <source>
        <strain evidence="5 6">DSM 25080</strain>
    </source>
</reference>
<dbReference type="InterPro" id="IPR005412">
    <property type="entry name" value="Fis_DNA-bd"/>
</dbReference>
<organism evidence="5 6">
    <name type="scientific">Umboniibacter marinipuniceus</name>
    <dbReference type="NCBI Taxonomy" id="569599"/>
    <lineage>
        <taxon>Bacteria</taxon>
        <taxon>Pseudomonadati</taxon>
        <taxon>Pseudomonadota</taxon>
        <taxon>Gammaproteobacteria</taxon>
        <taxon>Cellvibrionales</taxon>
        <taxon>Cellvibrionaceae</taxon>
        <taxon>Umboniibacter</taxon>
    </lineage>
</organism>
<evidence type="ECO:0000313" key="5">
    <source>
        <dbReference type="EMBL" id="RMA80117.1"/>
    </source>
</evidence>
<keyword evidence="6" id="KW-1185">Reference proteome</keyword>
<keyword evidence="2 5" id="KW-0238">DNA-binding</keyword>
<dbReference type="InterPro" id="IPR002197">
    <property type="entry name" value="HTH_Fis"/>
</dbReference>
<dbReference type="Proteomes" id="UP000267187">
    <property type="component" value="Unassembled WGS sequence"/>
</dbReference>
<accession>A0A3M0A6A5</accession>
<evidence type="ECO:0000256" key="2">
    <source>
        <dbReference type="ARBA" id="ARBA00023125"/>
    </source>
</evidence>
<dbReference type="AlphaFoldDB" id="A0A3M0A6A5"/>
<dbReference type="OrthoDB" id="9802388at2"/>
<dbReference type="InterPro" id="IPR050207">
    <property type="entry name" value="Trans_regulatory_Fis"/>
</dbReference>
<sequence>MSEQLLKATEANVEDYPTLRDSVARSMRNYFMALEGQEPNEIYDMVMNEVEEPLLEAVMKFTKNNQSRAASIMGLNRGTLRKKLKRYDML</sequence>
<feature type="domain" description="DNA binding HTH" evidence="4">
    <location>
        <begin position="48"/>
        <end position="87"/>
    </location>
</feature>
<comment type="caution">
    <text evidence="5">The sequence shown here is derived from an EMBL/GenBank/DDBJ whole genome shotgun (WGS) entry which is preliminary data.</text>
</comment>
<proteinExistence type="inferred from homology"/>
<dbReference type="EMBL" id="REFJ01000003">
    <property type="protein sequence ID" value="RMA80117.1"/>
    <property type="molecule type" value="Genomic_DNA"/>
</dbReference>
<dbReference type="PANTHER" id="PTHR47918">
    <property type="entry name" value="DNA-BINDING PROTEIN FIS"/>
    <property type="match status" value="1"/>
</dbReference>
<dbReference type="Pfam" id="PF02954">
    <property type="entry name" value="HTH_8"/>
    <property type="match status" value="1"/>
</dbReference>
<dbReference type="PANTHER" id="PTHR47918:SF1">
    <property type="entry name" value="DNA-BINDING PROTEIN FIS"/>
    <property type="match status" value="1"/>
</dbReference>
<evidence type="ECO:0000256" key="1">
    <source>
        <dbReference type="ARBA" id="ARBA00008559"/>
    </source>
</evidence>